<protein>
    <submittedName>
        <fullName evidence="2">Uncharacterized protein</fullName>
    </submittedName>
</protein>
<evidence type="ECO:0000313" key="2">
    <source>
        <dbReference type="EMBL" id="QYM77593.1"/>
    </source>
</evidence>
<feature type="region of interest" description="Disordered" evidence="1">
    <location>
        <begin position="61"/>
        <end position="95"/>
    </location>
</feature>
<keyword evidence="3" id="KW-1185">Reference proteome</keyword>
<feature type="region of interest" description="Disordered" evidence="1">
    <location>
        <begin position="296"/>
        <end position="328"/>
    </location>
</feature>
<evidence type="ECO:0000256" key="1">
    <source>
        <dbReference type="SAM" id="MobiDB-lite"/>
    </source>
</evidence>
<evidence type="ECO:0000313" key="3">
    <source>
        <dbReference type="Proteomes" id="UP000825051"/>
    </source>
</evidence>
<organism evidence="2 3">
    <name type="scientific">Horticoccus luteus</name>
    <dbReference type="NCBI Taxonomy" id="2862869"/>
    <lineage>
        <taxon>Bacteria</taxon>
        <taxon>Pseudomonadati</taxon>
        <taxon>Verrucomicrobiota</taxon>
        <taxon>Opitutia</taxon>
        <taxon>Opitutales</taxon>
        <taxon>Opitutaceae</taxon>
        <taxon>Horticoccus</taxon>
    </lineage>
</organism>
<dbReference type="Proteomes" id="UP000825051">
    <property type="component" value="Chromosome"/>
</dbReference>
<sequence>MKSAKNYVLVLLLLVSIAGGYVSWREYNDLISLRASVAAAQQREAWQKRAAPATAVAAPAAAVAQKDSPAEEPDDAGSAEDHRPDRRGSRRSSMRSFFDNPEAQKLVAMQQRAALDGHYATLFKKLALTPAQLAQFKNLLVEKQSALIDVAAAARAQGINPRTDRDEFRQMVTQAQTEVDNNIRSVLGDDGYADYQQYQKTLPQRTAVDQFAQRLSYTSTPLTDAQTDQLVQILADTAATNANPASGLSARGNMLASMGVSMGGAQISNEALTRAQGVLSPDQLTALQNYQQEQLQQQELMRSLRQQREGAGTAPPRPSPNATAPGGG</sequence>
<dbReference type="EMBL" id="CP080507">
    <property type="protein sequence ID" value="QYM77593.1"/>
    <property type="molecule type" value="Genomic_DNA"/>
</dbReference>
<gene>
    <name evidence="2" type="ORF">K0B96_09660</name>
</gene>
<dbReference type="RefSeq" id="WP_220160698.1">
    <property type="nucleotide sequence ID" value="NZ_CP080507.1"/>
</dbReference>
<dbReference type="KEGG" id="ole:K0B96_09660"/>
<proteinExistence type="predicted"/>
<reference evidence="2" key="1">
    <citation type="submission" date="2021-08" db="EMBL/GenBank/DDBJ databases">
        <title>Genome of a novel bacterium of the phylum Verrucomicrobia, Oleiharenicola sp. KSB-15.</title>
        <authorList>
            <person name="Chung J.-H."/>
            <person name="Ahn J.-H."/>
            <person name="Yoon Y."/>
            <person name="Kim D.-Y."/>
            <person name="An S.-H."/>
            <person name="Park I."/>
            <person name="Yeon J."/>
        </authorList>
    </citation>
    <scope>NUCLEOTIDE SEQUENCE</scope>
    <source>
        <strain evidence="2">KSB-15</strain>
    </source>
</reference>
<name>A0A8F9TSQ4_9BACT</name>
<accession>A0A8F9TSQ4</accession>
<dbReference type="AlphaFoldDB" id="A0A8F9TSQ4"/>